<dbReference type="EMBL" id="AP022605">
    <property type="protein sequence ID" value="BBZ07028.1"/>
    <property type="molecule type" value="Genomic_DNA"/>
</dbReference>
<organism evidence="10 11">
    <name type="scientific">Mycolicibacterium doricum</name>
    <dbReference type="NCBI Taxonomy" id="126673"/>
    <lineage>
        <taxon>Bacteria</taxon>
        <taxon>Bacillati</taxon>
        <taxon>Actinomycetota</taxon>
        <taxon>Actinomycetes</taxon>
        <taxon>Mycobacteriales</taxon>
        <taxon>Mycobacteriaceae</taxon>
        <taxon>Mycolicibacterium</taxon>
    </lineage>
</organism>
<evidence type="ECO:0000256" key="1">
    <source>
        <dbReference type="ARBA" id="ARBA00022670"/>
    </source>
</evidence>
<reference evidence="9 12" key="2">
    <citation type="journal article" date="2019" name="Emerg. Microbes Infect.">
        <title>Comprehensive subspecies identification of 175 nontuberculous mycobacteria species based on 7547 genomic profiles.</title>
        <authorList>
            <person name="Matsumoto Y."/>
            <person name="Kinjo T."/>
            <person name="Motooka D."/>
            <person name="Nabeya D."/>
            <person name="Jung N."/>
            <person name="Uechi K."/>
            <person name="Horii T."/>
            <person name="Iida T."/>
            <person name="Fujita J."/>
            <person name="Nakamura S."/>
        </authorList>
    </citation>
    <scope>NUCLEOTIDE SEQUENCE [LARGE SCALE GENOMIC DNA]</scope>
    <source>
        <strain evidence="9 12">JCM 12405</strain>
    </source>
</reference>
<keyword evidence="2" id="KW-0479">Metal-binding</keyword>
<dbReference type="PANTHER" id="PTHR34978:SF3">
    <property type="entry name" value="SLR0241 PROTEIN"/>
    <property type="match status" value="1"/>
</dbReference>
<reference evidence="10 11" key="1">
    <citation type="submission" date="2016-01" db="EMBL/GenBank/DDBJ databases">
        <title>The new phylogeny of the genus Mycobacterium.</title>
        <authorList>
            <person name="Tarcisio F."/>
            <person name="Conor M."/>
            <person name="Antonella G."/>
            <person name="Elisabetta G."/>
            <person name="Giulia F.S."/>
            <person name="Sara T."/>
            <person name="Anna F."/>
            <person name="Clotilde B."/>
            <person name="Roberto B."/>
            <person name="Veronica D.S."/>
            <person name="Fabio R."/>
            <person name="Monica P."/>
            <person name="Olivier J."/>
            <person name="Enrico T."/>
            <person name="Nicola S."/>
        </authorList>
    </citation>
    <scope>NUCLEOTIDE SEQUENCE [LARGE SCALE GENOMIC DNA]</scope>
    <source>
        <strain evidence="10 11">DSM 44339</strain>
    </source>
</reference>
<evidence type="ECO:0000256" key="5">
    <source>
        <dbReference type="ARBA" id="ARBA00023049"/>
    </source>
</evidence>
<proteinExistence type="inferred from homology"/>
<evidence type="ECO:0000259" key="8">
    <source>
        <dbReference type="Pfam" id="PF01435"/>
    </source>
</evidence>
<protein>
    <submittedName>
        <fullName evidence="10">Peptidase M56</fullName>
    </submittedName>
</protein>
<evidence type="ECO:0000256" key="7">
    <source>
        <dbReference type="SAM" id="Phobius"/>
    </source>
</evidence>
<keyword evidence="11" id="KW-1185">Reference proteome</keyword>
<accession>A0A1X1TG42</accession>
<dbReference type="OrthoDB" id="9785340at2"/>
<comment type="cofactor">
    <cofactor evidence="6">
        <name>Zn(2+)</name>
        <dbReference type="ChEBI" id="CHEBI:29105"/>
    </cofactor>
    <text evidence="6">Binds 1 zinc ion per subunit.</text>
</comment>
<feature type="domain" description="Peptidase M48" evidence="8">
    <location>
        <begin position="120"/>
        <end position="204"/>
    </location>
</feature>
<keyword evidence="7" id="KW-1133">Transmembrane helix</keyword>
<dbReference type="InterPro" id="IPR052173">
    <property type="entry name" value="Beta-lactam_resp_regulator"/>
</dbReference>
<dbReference type="Proteomes" id="UP000193564">
    <property type="component" value="Unassembled WGS sequence"/>
</dbReference>
<reference evidence="9" key="3">
    <citation type="submission" date="2020-02" db="EMBL/GenBank/DDBJ databases">
        <authorList>
            <person name="Matsumoto Y."/>
            <person name="Motooka D."/>
            <person name="Nakamura S."/>
        </authorList>
    </citation>
    <scope>NUCLEOTIDE SEQUENCE</scope>
    <source>
        <strain evidence="9">JCM 12405</strain>
    </source>
</reference>
<evidence type="ECO:0000256" key="4">
    <source>
        <dbReference type="ARBA" id="ARBA00022833"/>
    </source>
</evidence>
<evidence type="ECO:0000256" key="6">
    <source>
        <dbReference type="RuleBase" id="RU003983"/>
    </source>
</evidence>
<dbReference type="Gene3D" id="3.30.2010.10">
    <property type="entry name" value="Metalloproteases ('zincins'), catalytic domain"/>
    <property type="match status" value="1"/>
</dbReference>
<keyword evidence="3 6" id="KW-0378">Hydrolase</keyword>
<feature type="transmembrane region" description="Helical" evidence="7">
    <location>
        <begin position="6"/>
        <end position="24"/>
    </location>
</feature>
<dbReference type="RefSeq" id="WP_085189100.1">
    <property type="nucleotide sequence ID" value="NZ_JACKUD010000011.1"/>
</dbReference>
<keyword evidence="5 6" id="KW-0482">Metalloprotease</keyword>
<evidence type="ECO:0000313" key="12">
    <source>
        <dbReference type="Proteomes" id="UP000467201"/>
    </source>
</evidence>
<dbReference type="EMBL" id="LQOS01000018">
    <property type="protein sequence ID" value="ORV43517.1"/>
    <property type="molecule type" value="Genomic_DNA"/>
</dbReference>
<dbReference type="CDD" id="cd07326">
    <property type="entry name" value="M56_BlaR1_MecR1_like"/>
    <property type="match status" value="1"/>
</dbReference>
<keyword evidence="1 6" id="KW-0645">Protease</keyword>
<keyword evidence="7" id="KW-0812">Transmembrane</keyword>
<evidence type="ECO:0000313" key="10">
    <source>
        <dbReference type="EMBL" id="ORV43517.1"/>
    </source>
</evidence>
<dbReference type="AlphaFoldDB" id="A0A1X1TG42"/>
<sequence>MNSVTFLLLYAATLSWLAPVVLTPTTTRGGHPRLAVAAWLAAVGTAITAWMGALVILMFGAIHALITRSTPTFCVQTLGLTDAVHLSTSVATALTAALLGLTAAVAMHTIRRVASAAVRTRRCNRHHAEAVQIVGRPTPHPGVVSIQSDKPAVYCVAGGGRRAIVTTTAALELLDGEGLTAVLAHERAHLRGGHHRIVAALTALAVALKWLPLMRCATQSVPPLLEMCADDAAIRAHGRMPLVTSLVLLSTGYRLPRGSLAAAGTAVLERLTRLSQSTPPRIWRTRAGACAVAAVCAAPALAFLFCI</sequence>
<evidence type="ECO:0000256" key="3">
    <source>
        <dbReference type="ARBA" id="ARBA00022801"/>
    </source>
</evidence>
<keyword evidence="4 6" id="KW-0862">Zinc</keyword>
<dbReference type="GO" id="GO:0004222">
    <property type="term" value="F:metalloendopeptidase activity"/>
    <property type="evidence" value="ECO:0007669"/>
    <property type="project" value="InterPro"/>
</dbReference>
<feature type="transmembrane region" description="Helical" evidence="7">
    <location>
        <begin position="86"/>
        <end position="106"/>
    </location>
</feature>
<feature type="transmembrane region" description="Helical" evidence="7">
    <location>
        <begin position="36"/>
        <end position="66"/>
    </location>
</feature>
<keyword evidence="7" id="KW-0472">Membrane</keyword>
<name>A0A1X1TG42_9MYCO</name>
<dbReference type="GO" id="GO:0046872">
    <property type="term" value="F:metal ion binding"/>
    <property type="evidence" value="ECO:0007669"/>
    <property type="project" value="UniProtKB-KW"/>
</dbReference>
<evidence type="ECO:0000313" key="11">
    <source>
        <dbReference type="Proteomes" id="UP000193564"/>
    </source>
</evidence>
<evidence type="ECO:0000256" key="2">
    <source>
        <dbReference type="ARBA" id="ARBA00022723"/>
    </source>
</evidence>
<dbReference type="Proteomes" id="UP000467201">
    <property type="component" value="Chromosome"/>
</dbReference>
<dbReference type="STRING" id="126673.AWC01_06360"/>
<dbReference type="Pfam" id="PF01435">
    <property type="entry name" value="Peptidase_M48"/>
    <property type="match status" value="1"/>
</dbReference>
<evidence type="ECO:0000313" key="9">
    <source>
        <dbReference type="EMBL" id="BBZ07028.1"/>
    </source>
</evidence>
<dbReference type="InterPro" id="IPR001915">
    <property type="entry name" value="Peptidase_M48"/>
</dbReference>
<dbReference type="PANTHER" id="PTHR34978">
    <property type="entry name" value="POSSIBLE SENSOR-TRANSDUCER PROTEIN BLAR"/>
    <property type="match status" value="1"/>
</dbReference>
<gene>
    <name evidence="10" type="ORF">AWC01_06360</name>
    <name evidence="9" type="ORF">MDOR_11970</name>
</gene>
<dbReference type="KEGG" id="mdr:MDOR_11970"/>
<dbReference type="GO" id="GO:0006508">
    <property type="term" value="P:proteolysis"/>
    <property type="evidence" value="ECO:0007669"/>
    <property type="project" value="UniProtKB-KW"/>
</dbReference>
<comment type="similarity">
    <text evidence="6">Belongs to the peptidase M48 family.</text>
</comment>
<feature type="transmembrane region" description="Helical" evidence="7">
    <location>
        <begin position="287"/>
        <end position="305"/>
    </location>
</feature>